<accession>A0ABR1HBG0</accession>
<keyword evidence="4" id="KW-1185">Reference proteome</keyword>
<comment type="caution">
    <text evidence="3">The sequence shown here is derived from an EMBL/GenBank/DDBJ whole genome shotgun (WGS) entry which is preliminary data.</text>
</comment>
<evidence type="ECO:0000256" key="1">
    <source>
        <dbReference type="SAM" id="MobiDB-lite"/>
    </source>
</evidence>
<dbReference type="Gene3D" id="3.10.260.10">
    <property type="entry name" value="Transcription regulator HTH, APSES-type DNA-binding domain"/>
    <property type="match status" value="1"/>
</dbReference>
<dbReference type="EMBL" id="JAZAVK010000166">
    <property type="protein sequence ID" value="KAK7418491.1"/>
    <property type="molecule type" value="Genomic_DNA"/>
</dbReference>
<gene>
    <name evidence="3" type="ORF">QQZ08_011243</name>
</gene>
<evidence type="ECO:0000313" key="4">
    <source>
        <dbReference type="Proteomes" id="UP001498421"/>
    </source>
</evidence>
<organism evidence="3 4">
    <name type="scientific">Neonectria magnoliae</name>
    <dbReference type="NCBI Taxonomy" id="2732573"/>
    <lineage>
        <taxon>Eukaryota</taxon>
        <taxon>Fungi</taxon>
        <taxon>Dikarya</taxon>
        <taxon>Ascomycota</taxon>
        <taxon>Pezizomycotina</taxon>
        <taxon>Sordariomycetes</taxon>
        <taxon>Hypocreomycetidae</taxon>
        <taxon>Hypocreales</taxon>
        <taxon>Nectriaceae</taxon>
        <taxon>Neonectria</taxon>
    </lineage>
</organism>
<reference evidence="3 4" key="1">
    <citation type="journal article" date="2025" name="Microbiol. Resour. Announc.">
        <title>Draft genome sequences for Neonectria magnoliae and Neonectria punicea, canker pathogens of Liriodendron tulipifera and Acer saccharum in West Virginia.</title>
        <authorList>
            <person name="Petronek H.M."/>
            <person name="Kasson M.T."/>
            <person name="Metheny A.M."/>
            <person name="Stauder C.M."/>
            <person name="Lovett B."/>
            <person name="Lynch S.C."/>
            <person name="Garnas J.R."/>
            <person name="Kasson L.R."/>
            <person name="Stajich J.E."/>
        </authorList>
    </citation>
    <scope>NUCLEOTIDE SEQUENCE [LARGE SCALE GENOMIC DNA]</scope>
    <source>
        <strain evidence="3 4">NRRL 64651</strain>
    </source>
</reference>
<evidence type="ECO:0000259" key="2">
    <source>
        <dbReference type="PROSITE" id="PS51299"/>
    </source>
</evidence>
<dbReference type="PANTHER" id="PTHR43828:SF5">
    <property type="entry name" value="TRANSCRIPTIONAL REPRESSOR XBP1"/>
    <property type="match status" value="1"/>
</dbReference>
<dbReference type="PANTHER" id="PTHR43828">
    <property type="entry name" value="ASPARAGINASE"/>
    <property type="match status" value="1"/>
</dbReference>
<dbReference type="Proteomes" id="UP001498421">
    <property type="component" value="Unassembled WGS sequence"/>
</dbReference>
<dbReference type="InterPro" id="IPR003163">
    <property type="entry name" value="Tscrpt_reg_HTH_APSES-type"/>
</dbReference>
<dbReference type="InterPro" id="IPR051642">
    <property type="entry name" value="SWI6-like"/>
</dbReference>
<protein>
    <recommendedName>
        <fullName evidence="2">HTH APSES-type domain-containing protein</fullName>
    </recommendedName>
</protein>
<proteinExistence type="predicted"/>
<dbReference type="PROSITE" id="PS51299">
    <property type="entry name" value="HTH_APSES"/>
    <property type="match status" value="1"/>
</dbReference>
<feature type="region of interest" description="Disordered" evidence="1">
    <location>
        <begin position="478"/>
        <end position="506"/>
    </location>
</feature>
<dbReference type="SUPFAM" id="SSF54616">
    <property type="entry name" value="DNA-binding domain of Mlu1-box binding protein MBP1"/>
    <property type="match status" value="1"/>
</dbReference>
<name>A0ABR1HBG0_9HYPO</name>
<evidence type="ECO:0000313" key="3">
    <source>
        <dbReference type="EMBL" id="KAK7418491.1"/>
    </source>
</evidence>
<feature type="region of interest" description="Disordered" evidence="1">
    <location>
        <begin position="1"/>
        <end position="44"/>
    </location>
</feature>
<dbReference type="InterPro" id="IPR036887">
    <property type="entry name" value="HTH_APSES_sf"/>
</dbReference>
<feature type="domain" description="HTH APSES-type" evidence="2">
    <location>
        <begin position="137"/>
        <end position="250"/>
    </location>
</feature>
<sequence length="506" mass="55881">MLSLKTLLNPAPPRQRTGPSFQPSPTPSSPAFSNITDNSALGMDRPIMPPIPLSMERSMERSSMAKSKLRGPIKYPPFENLPEGLLSEIRRFQIMSFGYIKQSCSHIPYNSGKKDFFEKTGRESFEGAHTEMASWHGAADPDCAVFRYEFTVPGQTTEYIVMWDYNVGLVRMTPFFKCCHYGKTIPAKMLGLNPGLKEITHSITGGSIAAQGYWMPFECARAVCATFCYQIAGALIPIFGPSFPSECFPPGSPEYGRMIIDPRLVIEATQEAEISRRLHMNTMAPGLAGATSFPRGERTATLSPFASDERKMQFRPRLTCDPSWMMDNTDNPYQSAPNSASSMGSGLHGYMVTSRPPSSWAPANHPSPQNDDYCPDPYLSTVPGRSIDKYMSPSWGPKRRFESEELDYNYRHSASPIVTNTSYVRGSPSQMVTTPETTPARRGAQVEELVSAEDAAATLLLLVGGANNPDPSNMAAQHPMAPTSMGSSWPPVFDEHQRKRRRGNGI</sequence>